<name>A0ABQ8X8H7_9EUKA</name>
<feature type="domain" description="C2" evidence="4">
    <location>
        <begin position="1"/>
        <end position="105"/>
    </location>
</feature>
<evidence type="ECO:0000256" key="2">
    <source>
        <dbReference type="ARBA" id="ARBA00022837"/>
    </source>
</evidence>
<evidence type="ECO:0000256" key="3">
    <source>
        <dbReference type="SAM" id="MobiDB-lite"/>
    </source>
</evidence>
<dbReference type="SMART" id="SM00239">
    <property type="entry name" value="C2"/>
    <property type="match status" value="1"/>
</dbReference>
<keyword evidence="2" id="KW-0106">Calcium</keyword>
<proteinExistence type="predicted"/>
<dbReference type="Pfam" id="PF00168">
    <property type="entry name" value="C2"/>
    <property type="match status" value="1"/>
</dbReference>
<dbReference type="PRINTS" id="PR00360">
    <property type="entry name" value="C2DOMAIN"/>
</dbReference>
<keyword evidence="6" id="KW-1185">Reference proteome</keyword>
<dbReference type="Proteomes" id="UP001150062">
    <property type="component" value="Unassembled WGS sequence"/>
</dbReference>
<dbReference type="SUPFAM" id="SSF49562">
    <property type="entry name" value="C2 domain (Calcium/lipid-binding domain, CaLB)"/>
    <property type="match status" value="1"/>
</dbReference>
<accession>A0ABQ8X8H7</accession>
<dbReference type="InterPro" id="IPR035892">
    <property type="entry name" value="C2_domain_sf"/>
</dbReference>
<dbReference type="PANTHER" id="PTHR45911">
    <property type="entry name" value="C2 DOMAIN-CONTAINING PROTEIN"/>
    <property type="match status" value="1"/>
</dbReference>
<gene>
    <name evidence="5" type="ORF">M0813_08361</name>
</gene>
<evidence type="ECO:0000313" key="6">
    <source>
        <dbReference type="Proteomes" id="UP001150062"/>
    </source>
</evidence>
<dbReference type="EMBL" id="JAOAOG010000325">
    <property type="protein sequence ID" value="KAJ6228862.1"/>
    <property type="molecule type" value="Genomic_DNA"/>
</dbReference>
<dbReference type="Gene3D" id="2.60.40.150">
    <property type="entry name" value="C2 domain"/>
    <property type="match status" value="1"/>
</dbReference>
<evidence type="ECO:0000256" key="1">
    <source>
        <dbReference type="ARBA" id="ARBA00022723"/>
    </source>
</evidence>
<dbReference type="InterPro" id="IPR000008">
    <property type="entry name" value="C2_dom"/>
</dbReference>
<organism evidence="5 6">
    <name type="scientific">Anaeramoeba flamelloides</name>
    <dbReference type="NCBI Taxonomy" id="1746091"/>
    <lineage>
        <taxon>Eukaryota</taxon>
        <taxon>Metamonada</taxon>
        <taxon>Anaeramoebidae</taxon>
        <taxon>Anaeramoeba</taxon>
    </lineage>
</organism>
<dbReference type="PANTHER" id="PTHR45911:SF4">
    <property type="entry name" value="MULTIPLE C2 AND TRANSMEMBRANE DOMAIN-CONTAINING PROTEIN"/>
    <property type="match status" value="1"/>
</dbReference>
<evidence type="ECO:0000313" key="5">
    <source>
        <dbReference type="EMBL" id="KAJ6228862.1"/>
    </source>
</evidence>
<reference evidence="5" key="1">
    <citation type="submission" date="2022-08" db="EMBL/GenBank/DDBJ databases">
        <title>Novel sulfate-reducing endosymbionts in the free-living metamonad Anaeramoeba.</title>
        <authorList>
            <person name="Jerlstrom-Hultqvist J."/>
            <person name="Cepicka I."/>
            <person name="Gallot-Lavallee L."/>
            <person name="Salas-Leiva D."/>
            <person name="Curtis B.A."/>
            <person name="Zahonova K."/>
            <person name="Pipaliya S."/>
            <person name="Dacks J."/>
            <person name="Roger A.J."/>
        </authorList>
    </citation>
    <scope>NUCLEOTIDE SEQUENCE</scope>
    <source>
        <strain evidence="5">Schooner1</strain>
    </source>
</reference>
<evidence type="ECO:0000259" key="4">
    <source>
        <dbReference type="PROSITE" id="PS50004"/>
    </source>
</evidence>
<dbReference type="PROSITE" id="PS50004">
    <property type="entry name" value="C2"/>
    <property type="match status" value="1"/>
</dbReference>
<protein>
    <submittedName>
        <fullName evidence="5">C2 domain-containing protein</fullName>
    </submittedName>
</protein>
<comment type="caution">
    <text evidence="5">The sequence shown here is derived from an EMBL/GenBank/DDBJ whole genome shotgun (WGS) entry which is preliminary data.</text>
</comment>
<keyword evidence="1" id="KW-0479">Metal-binding</keyword>
<sequence>MQYPRKVVVKLIAARDLKIADITGASDPYANLSINGKAPIYKSSIVKKTINPEWNSIFELTQKAKNDILVIVLMDWDFLTSDDLLGYCRIKLSDLDQDEVNDSWFPVEEQRIGSRGLGEVHCTIYFEELTEEEKNNLETTTTTTINEKEQIKTTITKNVNQNNNIQTTTTQIKTSKIGNNQNIDNNIIQITQLTNQDSSQSRKGQTLEKTKSPFSGMGTKFNNQGSGMTMNMSTTNNQQPIITTTTTNFNGQGSETIIQQTQLNNQGQGISMNMTTNENQGMNMNMGMMNMNMTNNENQGMNMNMGMGMGMGMGMNMNMGMDMNMGMNMNMNMGMDNNLNQNQNVKNNKNVKKN</sequence>
<feature type="region of interest" description="Disordered" evidence="3">
    <location>
        <begin position="194"/>
        <end position="218"/>
    </location>
</feature>